<proteinExistence type="predicted"/>
<feature type="domain" description="Calponin-homology (CH)" evidence="7">
    <location>
        <begin position="1"/>
        <end position="106"/>
    </location>
</feature>
<evidence type="ECO:0000259" key="7">
    <source>
        <dbReference type="PROSITE" id="PS50021"/>
    </source>
</evidence>
<feature type="compositionally biased region" description="Polar residues" evidence="6">
    <location>
        <begin position="1409"/>
        <end position="1437"/>
    </location>
</feature>
<dbReference type="GO" id="GO:0010604">
    <property type="term" value="P:positive regulation of macromolecule metabolic process"/>
    <property type="evidence" value="ECO:0007669"/>
    <property type="project" value="UniProtKB-ARBA"/>
</dbReference>
<feature type="compositionally biased region" description="Low complexity" evidence="6">
    <location>
        <begin position="1546"/>
        <end position="1560"/>
    </location>
</feature>
<evidence type="ECO:0000256" key="4">
    <source>
        <dbReference type="PROSITE-ProRule" id="PRU00125"/>
    </source>
</evidence>
<dbReference type="PROSITE" id="PS50021">
    <property type="entry name" value="CH"/>
    <property type="match status" value="1"/>
</dbReference>
<dbReference type="InterPro" id="IPR001715">
    <property type="entry name" value="CH_dom"/>
</dbReference>
<dbReference type="InterPro" id="IPR001781">
    <property type="entry name" value="Znf_LIM"/>
</dbReference>
<feature type="compositionally biased region" description="Acidic residues" evidence="6">
    <location>
        <begin position="1286"/>
        <end position="1297"/>
    </location>
</feature>
<dbReference type="Gene3D" id="2.30.42.10">
    <property type="match status" value="1"/>
</dbReference>
<feature type="compositionally biased region" description="Basic and acidic residues" evidence="6">
    <location>
        <begin position="1249"/>
        <end position="1258"/>
    </location>
</feature>
<evidence type="ECO:0000256" key="5">
    <source>
        <dbReference type="SAM" id="Coils"/>
    </source>
</evidence>
<dbReference type="SMART" id="SM00132">
    <property type="entry name" value="LIM"/>
    <property type="match status" value="1"/>
</dbReference>
<keyword evidence="2 4" id="KW-0862">Zinc</keyword>
<feature type="compositionally biased region" description="Basic and acidic residues" evidence="6">
    <location>
        <begin position="1341"/>
        <end position="1375"/>
    </location>
</feature>
<dbReference type="Pfam" id="PF15949">
    <property type="entry name" value="DUF4757"/>
    <property type="match status" value="2"/>
</dbReference>
<feature type="compositionally biased region" description="Basic and acidic residues" evidence="6">
    <location>
        <begin position="288"/>
        <end position="298"/>
    </location>
</feature>
<keyword evidence="11" id="KW-1185">Reference proteome</keyword>
<dbReference type="InterPro" id="IPR031865">
    <property type="entry name" value="DUF4757"/>
</dbReference>
<evidence type="ECO:0000313" key="10">
    <source>
        <dbReference type="EMBL" id="NWW93558.1"/>
    </source>
</evidence>
<feature type="region of interest" description="Disordered" evidence="6">
    <location>
        <begin position="1341"/>
        <end position="1451"/>
    </location>
</feature>
<dbReference type="SMART" id="SM00228">
    <property type="entry name" value="PDZ"/>
    <property type="match status" value="1"/>
</dbReference>
<feature type="domain" description="LIM zinc-binding" evidence="8">
    <location>
        <begin position="1588"/>
        <end position="1654"/>
    </location>
</feature>
<feature type="compositionally biased region" description="Low complexity" evidence="6">
    <location>
        <begin position="174"/>
        <end position="189"/>
    </location>
</feature>
<dbReference type="FunFam" id="2.10.110.10:FF:000041">
    <property type="entry name" value="LIM and calponin homology domains 1"/>
    <property type="match status" value="1"/>
</dbReference>
<dbReference type="PROSITE" id="PS00478">
    <property type="entry name" value="LIM_DOMAIN_1"/>
    <property type="match status" value="1"/>
</dbReference>
<dbReference type="PANTHER" id="PTHR46767">
    <property type="entry name" value="LIM DOMAIN ONLY PROTEIN 7"/>
    <property type="match status" value="1"/>
</dbReference>
<dbReference type="OrthoDB" id="15627at2759"/>
<feature type="region of interest" description="Disordered" evidence="6">
    <location>
        <begin position="930"/>
        <end position="1018"/>
    </location>
</feature>
<dbReference type="GO" id="GO:0080090">
    <property type="term" value="P:regulation of primary metabolic process"/>
    <property type="evidence" value="ECO:0007669"/>
    <property type="project" value="UniProtKB-ARBA"/>
</dbReference>
<dbReference type="GO" id="GO:0023051">
    <property type="term" value="P:regulation of signaling"/>
    <property type="evidence" value="ECO:0007669"/>
    <property type="project" value="InterPro"/>
</dbReference>
<accession>A0A7K6S6J4</accession>
<name>A0A7K6S6J4_9AVES</name>
<comment type="caution">
    <text evidence="10">The sequence shown here is derived from an EMBL/GenBank/DDBJ whole genome shotgun (WGS) entry which is preliminary data.</text>
</comment>
<feature type="compositionally biased region" description="Polar residues" evidence="6">
    <location>
        <begin position="1568"/>
        <end position="1579"/>
    </location>
</feature>
<evidence type="ECO:0000256" key="3">
    <source>
        <dbReference type="ARBA" id="ARBA00023038"/>
    </source>
</evidence>
<feature type="region of interest" description="Disordered" evidence="6">
    <location>
        <begin position="1249"/>
        <end position="1305"/>
    </location>
</feature>
<dbReference type="InterPro" id="IPR029978">
    <property type="entry name" value="LMO-7"/>
</dbReference>
<feature type="non-terminal residue" evidence="10">
    <location>
        <position position="1661"/>
    </location>
</feature>
<evidence type="ECO:0000256" key="2">
    <source>
        <dbReference type="ARBA" id="ARBA00022833"/>
    </source>
</evidence>
<evidence type="ECO:0000256" key="1">
    <source>
        <dbReference type="ARBA" id="ARBA00022723"/>
    </source>
</evidence>
<dbReference type="Pfam" id="PF00307">
    <property type="entry name" value="CH"/>
    <property type="match status" value="1"/>
</dbReference>
<feature type="compositionally biased region" description="Polar residues" evidence="6">
    <location>
        <begin position="930"/>
        <end position="949"/>
    </location>
</feature>
<organism evidence="10 11">
    <name type="scientific">Rhynochetos jubatus</name>
    <name type="common">kagu</name>
    <dbReference type="NCBI Taxonomy" id="54386"/>
    <lineage>
        <taxon>Eukaryota</taxon>
        <taxon>Metazoa</taxon>
        <taxon>Chordata</taxon>
        <taxon>Craniata</taxon>
        <taxon>Vertebrata</taxon>
        <taxon>Euteleostomi</taxon>
        <taxon>Archelosauria</taxon>
        <taxon>Archosauria</taxon>
        <taxon>Dinosauria</taxon>
        <taxon>Saurischia</taxon>
        <taxon>Theropoda</taxon>
        <taxon>Coelurosauria</taxon>
        <taxon>Aves</taxon>
        <taxon>Neognathae</taxon>
        <taxon>Neoaves</taxon>
        <taxon>Phaethontimorphae</taxon>
        <taxon>Eurypygiformes</taxon>
        <taxon>Rhynochetidae</taxon>
        <taxon>Rhynochetos</taxon>
    </lineage>
</organism>
<dbReference type="CDD" id="cd08368">
    <property type="entry name" value="LIM"/>
    <property type="match status" value="1"/>
</dbReference>
<dbReference type="SUPFAM" id="SSF50156">
    <property type="entry name" value="PDZ domain-like"/>
    <property type="match status" value="1"/>
</dbReference>
<dbReference type="Pfam" id="PF00412">
    <property type="entry name" value="LIM"/>
    <property type="match status" value="1"/>
</dbReference>
<dbReference type="InterPro" id="IPR001478">
    <property type="entry name" value="PDZ"/>
</dbReference>
<feature type="region of interest" description="Disordered" evidence="6">
    <location>
        <begin position="815"/>
        <end position="886"/>
    </location>
</feature>
<feature type="domain" description="PDZ" evidence="9">
    <location>
        <begin position="1025"/>
        <end position="1106"/>
    </location>
</feature>
<feature type="compositionally biased region" description="Polar residues" evidence="6">
    <location>
        <begin position="1262"/>
        <end position="1282"/>
    </location>
</feature>
<dbReference type="GO" id="GO:0046872">
    <property type="term" value="F:metal ion binding"/>
    <property type="evidence" value="ECO:0007669"/>
    <property type="project" value="UniProtKB-KW"/>
</dbReference>
<keyword evidence="5" id="KW-0175">Coiled coil</keyword>
<dbReference type="Gene3D" id="1.10.418.10">
    <property type="entry name" value="Calponin-like domain"/>
    <property type="match status" value="1"/>
</dbReference>
<sequence>TVTGKSFGTKDFRAALENGVLLCDLINKIKPGVVKKINRLSTPIAGLDNINVFLKACENIGLKEAQLFHPGDLQDLSNRVTVKPEETNRRVKNVLITLYWLGRKAQSNPHYNGPYLNLKAFEKLLGQALTKALEESSHLNRSGRDSGYGDIWYVDRGEPFSSSASHKRDDSFDSLDSLGSRSSTSFSSDITLKGGSEGCDSDTDSELPFKMHDSHKDDRSYRRISVIEPKPTTDFNRFLPNKNKQTAYVPAPLRKKRTEKNEDNRRSWASPVFTESDGTFSSNQRSQRQLDTKEENKPRVNIPSELSEYFDEDEEEEIGIPNIEKDDLYFRKLSSSAANTVVAFDKFLPKFWTPEEELLWKKIRKSSFKPWYKEIQGFSQFSLLQALQKYSDYLSSETKTKIDPTSGPRLVKCRKNISFVPGCKPGDAENGYLYPDLENDDLFVRKTGAFHVNQVVLQDPRYLKKFSEQEPPLEGEIILQPREGQPVIPDLEKDDMIFRKILSQKKEVPLSGAPDKYHPALFPDPWSLPEEIRSKFLCLLEKNTMPEERKSNGRVLSPSSRHKKDDMLTRKIESWKVGSNVQPVNFIPGPCSEEDWKKWEAIREASKVRHKKRQMVERSVLSLSRSKSLNDVSAEELQSLRKIRYEELQRIKEQLQEQDLKWQEDLAKWKNRRKSFTSELQKKKEEREEIERRASERSTKSLKEMQEESQNFNVYLRAVNFYLISPLSPSVPLGIYRTRFFPKRKKCKLSSKVLFLLVTVFIFFNACMTEIKRICTWTWTYSLNDDVFSEEKAPSTQPAAKNYLLEEGTTYSAKDSKSAYAAQPRKENPTEGMAPREAPALSKSLAEEQSSSRLSTRYSVNAQTGSAQVSASLPRSYQKTDTSRLTSVVTPRPFGVHSRGISSLPRSFTMDETQKYNGEVEKAKRIQTLFTSSSFSQPDSAHPLSTSAFRSRGEEEEEEKEGVQSTPPPSLALPVKSQDQDVGSSILKPEYCSPSDSLSLASSAENVSLPEPEDTKPMEQYSEMRISINQRPGHSRSFGFTTNWSSSGAFVQTVEEGSPAALCQLHVDDEIIAVNGTKVSRMDYSQWEEAISRALETGNLLMDVRRYGKNGTSENKWIDATSGEYVSNVSTISTKRDFSSSLQSSDTETKLINGMQGDLGSNEQRASEPISLKNLKRRSQFFEQGGPEPAMPDLPVPSISAPSRRVWDQEEERKRQEKWQKEQDRLLQEKYKREQEKLREEWLRAKQEAEKESSKYFDEEQTVLTLNTTSVPARAPSVSSWRASPEEDTPEEPEGDGGSELAERLLCEEEERRRLQEERRIQEEAALRFEQERELQELELERQRKEREQQYAEEQRRRAEMEEQRQQAERQREASVEAPQYQRHYERYEVSKTIEDRAGHPIIDRNKSKSTSELNEFNTIRNGTQSKYSERSWNVGDSQKKSQKEQNLSAAELERQQILQEMRKKTSLHTDSSWIRQRSSSIHKEPISLYSNSMRRGESLDNLDSSRTSSWRHHSWLNQSASSSSLSSNQDFSRPVSTSNRAYMCTPSSSKAPSAATSVSQAAPRAQSPLSASQAGSQTRSRSVSGKKICSYCNNVLGKGAAMIIESLGLCYHLHCFKCVACECDLGGSRSGAEVRIRNNKLFCNDCYIRFKSKAIQPRCA</sequence>
<protein>
    <submittedName>
        <fullName evidence="10">LMO7 protein</fullName>
    </submittedName>
</protein>
<dbReference type="Pfam" id="PF00595">
    <property type="entry name" value="PDZ"/>
    <property type="match status" value="1"/>
</dbReference>
<dbReference type="PANTHER" id="PTHR46767:SF1">
    <property type="entry name" value="LIM DOMAIN ONLY PROTEIN 7"/>
    <property type="match status" value="1"/>
</dbReference>
<feature type="compositionally biased region" description="Polar residues" evidence="6">
    <location>
        <begin position="276"/>
        <end position="287"/>
    </location>
</feature>
<gene>
    <name evidence="10" type="primary">Lmo7</name>
    <name evidence="10" type="ORF">RHYJUB_R03914</name>
</gene>
<dbReference type="FunFam" id="1.10.418.10:FF:000038">
    <property type="entry name" value="LIM and calponin homology domains-containing protein 1"/>
    <property type="match status" value="1"/>
</dbReference>
<dbReference type="PROSITE" id="PS50023">
    <property type="entry name" value="LIM_DOMAIN_2"/>
    <property type="match status" value="1"/>
</dbReference>
<dbReference type="EMBL" id="VZRY01004915">
    <property type="protein sequence ID" value="NWW93558.1"/>
    <property type="molecule type" value="Genomic_DNA"/>
</dbReference>
<dbReference type="PROSITE" id="PS50106">
    <property type="entry name" value="PDZ"/>
    <property type="match status" value="1"/>
</dbReference>
<reference evidence="10 11" key="1">
    <citation type="submission" date="2019-09" db="EMBL/GenBank/DDBJ databases">
        <title>Bird 10,000 Genomes (B10K) Project - Family phase.</title>
        <authorList>
            <person name="Zhang G."/>
        </authorList>
    </citation>
    <scope>NUCLEOTIDE SEQUENCE [LARGE SCALE GENOMIC DNA]</scope>
    <source>
        <strain evidence="10">B10K-DU-029-58</strain>
        <tissue evidence="10">Muscle</tissue>
    </source>
</reference>
<feature type="non-terminal residue" evidence="10">
    <location>
        <position position="1"/>
    </location>
</feature>
<dbReference type="PRINTS" id="PR00888">
    <property type="entry name" value="SM22CALPONIN"/>
</dbReference>
<feature type="compositionally biased region" description="Polar residues" evidence="6">
    <location>
        <begin position="847"/>
        <end position="886"/>
    </location>
</feature>
<evidence type="ECO:0000256" key="6">
    <source>
        <dbReference type="SAM" id="MobiDB-lite"/>
    </source>
</evidence>
<evidence type="ECO:0000259" key="8">
    <source>
        <dbReference type="PROSITE" id="PS50023"/>
    </source>
</evidence>
<dbReference type="InterPro" id="IPR036872">
    <property type="entry name" value="CH_dom_sf"/>
</dbReference>
<feature type="region of interest" description="Disordered" evidence="6">
    <location>
        <begin position="160"/>
        <end position="298"/>
    </location>
</feature>
<keyword evidence="1 4" id="KW-0479">Metal-binding</keyword>
<feature type="compositionally biased region" description="Basic and acidic residues" evidence="6">
    <location>
        <begin position="1383"/>
        <end position="1407"/>
    </location>
</feature>
<evidence type="ECO:0000259" key="9">
    <source>
        <dbReference type="PROSITE" id="PS50106"/>
    </source>
</evidence>
<feature type="coiled-coil region" evidence="5">
    <location>
        <begin position="645"/>
        <end position="700"/>
    </location>
</feature>
<keyword evidence="3 4" id="KW-0440">LIM domain</keyword>
<dbReference type="InterPro" id="IPR036034">
    <property type="entry name" value="PDZ_sf"/>
</dbReference>
<evidence type="ECO:0000313" key="11">
    <source>
        <dbReference type="Proteomes" id="UP000570016"/>
    </source>
</evidence>
<feature type="region of interest" description="Disordered" evidence="6">
    <location>
        <begin position="1543"/>
        <end position="1579"/>
    </location>
</feature>
<dbReference type="SMART" id="SM00033">
    <property type="entry name" value="CH"/>
    <property type="match status" value="1"/>
</dbReference>
<dbReference type="SUPFAM" id="SSF47576">
    <property type="entry name" value="Calponin-homology domain, CH-domain"/>
    <property type="match status" value="1"/>
</dbReference>
<dbReference type="Gene3D" id="2.10.110.10">
    <property type="entry name" value="Cysteine Rich Protein"/>
    <property type="match status" value="1"/>
</dbReference>
<dbReference type="GO" id="GO:0030155">
    <property type="term" value="P:regulation of cell adhesion"/>
    <property type="evidence" value="ECO:0007669"/>
    <property type="project" value="InterPro"/>
</dbReference>
<feature type="compositionally biased region" description="Low complexity" evidence="6">
    <location>
        <begin position="993"/>
        <end position="1004"/>
    </location>
</feature>
<feature type="compositionally biased region" description="Basic and acidic residues" evidence="6">
    <location>
        <begin position="207"/>
        <end position="221"/>
    </location>
</feature>
<dbReference type="InterPro" id="IPR003096">
    <property type="entry name" value="SM22_calponin"/>
</dbReference>
<dbReference type="Proteomes" id="UP000570016">
    <property type="component" value="Unassembled WGS sequence"/>
</dbReference>
<feature type="region of interest" description="Disordered" evidence="6">
    <location>
        <begin position="1182"/>
        <end position="1209"/>
    </location>
</feature>